<name>A0A162MLQ9_9FIRM</name>
<dbReference type="Gene3D" id="4.10.280.10">
    <property type="entry name" value="Helix-loop-helix DNA-binding domain"/>
    <property type="match status" value="1"/>
</dbReference>
<gene>
    <name evidence="1" type="ORF">ATZ99_09100</name>
</gene>
<dbReference type="InterPro" id="IPR018540">
    <property type="entry name" value="Spo0E-like"/>
</dbReference>
<accession>A0A162MLQ9</accession>
<reference evidence="1 2" key="1">
    <citation type="submission" date="2015-12" db="EMBL/GenBank/DDBJ databases">
        <title>Draft genome of Thermovenabulum gondwanense isolated from a red thermophilic microbial mat colonisisng an outflow channel of a bore well.</title>
        <authorList>
            <person name="Patel B.K."/>
        </authorList>
    </citation>
    <scope>NUCLEOTIDE SEQUENCE [LARGE SCALE GENOMIC DNA]</scope>
    <source>
        <strain evidence="1 2">R270</strain>
    </source>
</reference>
<proteinExistence type="predicted"/>
<dbReference type="EMBL" id="LOHZ01000025">
    <property type="protein sequence ID" value="KYO66667.1"/>
    <property type="molecule type" value="Genomic_DNA"/>
</dbReference>
<protein>
    <recommendedName>
        <fullName evidence="3">Spo0E like sporulation regulatory protein</fullName>
    </recommendedName>
</protein>
<sequence>MHFKNSLEKKIFELKSELYEELKEKQFLETDIYLLSQKLDLLILDYQKRYLAKNKIIFE</sequence>
<dbReference type="InterPro" id="IPR037208">
    <property type="entry name" value="Spo0E-like_sf"/>
</dbReference>
<dbReference type="GO" id="GO:0043937">
    <property type="term" value="P:regulation of sporulation"/>
    <property type="evidence" value="ECO:0007669"/>
    <property type="project" value="InterPro"/>
</dbReference>
<evidence type="ECO:0000313" key="1">
    <source>
        <dbReference type="EMBL" id="KYO66667.1"/>
    </source>
</evidence>
<dbReference type="Proteomes" id="UP000075737">
    <property type="component" value="Unassembled WGS sequence"/>
</dbReference>
<evidence type="ECO:0008006" key="3">
    <source>
        <dbReference type="Google" id="ProtNLM"/>
    </source>
</evidence>
<comment type="caution">
    <text evidence="1">The sequence shown here is derived from an EMBL/GenBank/DDBJ whole genome shotgun (WGS) entry which is preliminary data.</text>
</comment>
<evidence type="ECO:0000313" key="2">
    <source>
        <dbReference type="Proteomes" id="UP000075737"/>
    </source>
</evidence>
<dbReference type="Pfam" id="PF09388">
    <property type="entry name" value="SpoOE-like"/>
    <property type="match status" value="1"/>
</dbReference>
<dbReference type="InterPro" id="IPR036638">
    <property type="entry name" value="HLH_DNA-bd_sf"/>
</dbReference>
<dbReference type="SUPFAM" id="SSF140500">
    <property type="entry name" value="BAS1536-like"/>
    <property type="match status" value="1"/>
</dbReference>
<dbReference type="GO" id="GO:0046983">
    <property type="term" value="F:protein dimerization activity"/>
    <property type="evidence" value="ECO:0007669"/>
    <property type="project" value="InterPro"/>
</dbReference>
<dbReference type="AlphaFoldDB" id="A0A162MLQ9"/>
<dbReference type="RefSeq" id="WP_068748062.1">
    <property type="nucleotide sequence ID" value="NZ_LOHZ01000025.1"/>
</dbReference>
<dbReference type="STRING" id="520767.ATZ99_09100"/>
<keyword evidence="2" id="KW-1185">Reference proteome</keyword>
<organism evidence="1 2">
    <name type="scientific">Thermovenabulum gondwanense</name>
    <dbReference type="NCBI Taxonomy" id="520767"/>
    <lineage>
        <taxon>Bacteria</taxon>
        <taxon>Bacillati</taxon>
        <taxon>Bacillota</taxon>
        <taxon>Clostridia</taxon>
        <taxon>Thermosediminibacterales</taxon>
        <taxon>Thermosediminibacteraceae</taxon>
        <taxon>Thermovenabulum</taxon>
    </lineage>
</organism>